<dbReference type="Pfam" id="PF01593">
    <property type="entry name" value="Amino_oxidase"/>
    <property type="match status" value="1"/>
</dbReference>
<evidence type="ECO:0000313" key="4">
    <source>
        <dbReference type="EMBL" id="MFD2485317.1"/>
    </source>
</evidence>
<name>A0ABW5I9R5_9PSEU</name>
<comment type="caution">
    <text evidence="4">The sequence shown here is derived from an EMBL/GenBank/DDBJ whole genome shotgun (WGS) entry which is preliminary data.</text>
</comment>
<evidence type="ECO:0000313" key="5">
    <source>
        <dbReference type="Proteomes" id="UP001597542"/>
    </source>
</evidence>
<dbReference type="EC" id="1.17.8.1" evidence="4"/>
<dbReference type="SUPFAM" id="SSF51905">
    <property type="entry name" value="FAD/NAD(P)-binding domain"/>
    <property type="match status" value="1"/>
</dbReference>
<accession>A0ABW5I9R5</accession>
<reference evidence="5" key="1">
    <citation type="journal article" date="2019" name="Int. J. Syst. Evol. Microbiol.">
        <title>The Global Catalogue of Microorganisms (GCM) 10K type strain sequencing project: providing services to taxonomists for standard genome sequencing and annotation.</title>
        <authorList>
            <consortium name="The Broad Institute Genomics Platform"/>
            <consortium name="The Broad Institute Genome Sequencing Center for Infectious Disease"/>
            <person name="Wu L."/>
            <person name="Ma J."/>
        </authorList>
    </citation>
    <scope>NUCLEOTIDE SEQUENCE [LARGE SCALE GENOMIC DNA]</scope>
    <source>
        <strain evidence="5">CGMCC 4.7638</strain>
    </source>
</reference>
<dbReference type="InterPro" id="IPR036188">
    <property type="entry name" value="FAD/NAD-bd_sf"/>
</dbReference>
<dbReference type="PRINTS" id="PR00757">
    <property type="entry name" value="AMINEOXDASEF"/>
</dbReference>
<gene>
    <name evidence="4" type="primary">hpnE</name>
    <name evidence="4" type="ORF">ACFSUT_33950</name>
</gene>
<evidence type="ECO:0000256" key="1">
    <source>
        <dbReference type="ARBA" id="ARBA00001974"/>
    </source>
</evidence>
<dbReference type="NCBIfam" id="TIGR03467">
    <property type="entry name" value="HpnE"/>
    <property type="match status" value="1"/>
</dbReference>
<dbReference type="Gene3D" id="3.50.50.60">
    <property type="entry name" value="FAD/NAD(P)-binding domain"/>
    <property type="match status" value="1"/>
</dbReference>
<proteinExistence type="predicted"/>
<dbReference type="PANTHER" id="PTHR42923">
    <property type="entry name" value="PROTOPORPHYRINOGEN OXIDASE"/>
    <property type="match status" value="1"/>
</dbReference>
<organism evidence="4 5">
    <name type="scientific">Amycolatopsis albidoflavus</name>
    <dbReference type="NCBI Taxonomy" id="102226"/>
    <lineage>
        <taxon>Bacteria</taxon>
        <taxon>Bacillati</taxon>
        <taxon>Actinomycetota</taxon>
        <taxon>Actinomycetes</taxon>
        <taxon>Pseudonocardiales</taxon>
        <taxon>Pseudonocardiaceae</taxon>
        <taxon>Amycolatopsis</taxon>
    </lineage>
</organism>
<sequence length="451" mass="48394">MTGSRAVVVGGGLAGLAAAVRIAQRGVEVVLLEGRPRLGGATYSFPRNGLLIDNGQHVLLRCYDEHLRFLNDIGTSRLVEFQSRFDIPVLMPGRPPARLYRTPRLPAPLHLLAGLATYRPLTPRQRLKVLDAARRLRFLDPDDPSLDNQSFGSWLRDNGQSARSVSALWDLFIVAALNTTCDEASLQLAVKVFRTALLTRAAAADVGIPLVPLSGLHATPAANTLDRLGAKVMLRTKATAVRRADDGTLVVATDGGDVAADVVVLATPHTQAGKLLPAGAVAQSSAQLGSVPILNAHFVFDRRVTELRFCAAVGSPIQWTFDRTRIAGGHPDEQYLAVSLSAAEELIDLPAELLRESLYPELARLFPAARSAVVRDFFVTRERHATFRQAAGCGQHRPSATTATAGLFLAGSWTATGWPDTMEGAVRSGNIAASHALEHIGFPHMSSVAER</sequence>
<dbReference type="EMBL" id="JBHUKQ010000016">
    <property type="protein sequence ID" value="MFD2485317.1"/>
    <property type="molecule type" value="Genomic_DNA"/>
</dbReference>
<dbReference type="InterPro" id="IPR050464">
    <property type="entry name" value="Zeta_carotene_desat/Oxidored"/>
</dbReference>
<dbReference type="RefSeq" id="WP_344278898.1">
    <property type="nucleotide sequence ID" value="NZ_BAAAHV010000015.1"/>
</dbReference>
<dbReference type="Proteomes" id="UP001597542">
    <property type="component" value="Unassembled WGS sequence"/>
</dbReference>
<protein>
    <submittedName>
        <fullName evidence="4">Hydroxysqualene dehydroxylase HpnE</fullName>
        <ecNumber evidence="4">1.17.8.1</ecNumber>
    </submittedName>
</protein>
<dbReference type="InterPro" id="IPR017830">
    <property type="entry name" value="SQase_HpnE"/>
</dbReference>
<keyword evidence="2 4" id="KW-0560">Oxidoreductase</keyword>
<keyword evidence="5" id="KW-1185">Reference proteome</keyword>
<comment type="cofactor">
    <cofactor evidence="1">
        <name>FAD</name>
        <dbReference type="ChEBI" id="CHEBI:57692"/>
    </cofactor>
</comment>
<dbReference type="PANTHER" id="PTHR42923:SF47">
    <property type="entry name" value="BLR3003 PROTEIN"/>
    <property type="match status" value="1"/>
</dbReference>
<feature type="domain" description="Amine oxidase" evidence="3">
    <location>
        <begin position="13"/>
        <end position="435"/>
    </location>
</feature>
<evidence type="ECO:0000256" key="2">
    <source>
        <dbReference type="ARBA" id="ARBA00023002"/>
    </source>
</evidence>
<dbReference type="InterPro" id="IPR002937">
    <property type="entry name" value="Amino_oxidase"/>
</dbReference>
<dbReference type="GO" id="GO:0016491">
    <property type="term" value="F:oxidoreductase activity"/>
    <property type="evidence" value="ECO:0007669"/>
    <property type="project" value="UniProtKB-KW"/>
</dbReference>
<evidence type="ECO:0000259" key="3">
    <source>
        <dbReference type="Pfam" id="PF01593"/>
    </source>
</evidence>
<dbReference type="InterPro" id="IPR001613">
    <property type="entry name" value="Flavin_amine_oxidase"/>
</dbReference>